<dbReference type="EMBL" id="ML996081">
    <property type="protein sequence ID" value="KAF2156849.1"/>
    <property type="molecule type" value="Genomic_DNA"/>
</dbReference>
<comment type="caution">
    <text evidence="3">The sequence shown here is derived from an EMBL/GenBank/DDBJ whole genome shotgun (WGS) entry which is preliminary data.</text>
</comment>
<feature type="coiled-coil region" evidence="1">
    <location>
        <begin position="358"/>
        <end position="385"/>
    </location>
</feature>
<protein>
    <submittedName>
        <fullName evidence="3">Uncharacterized protein</fullName>
    </submittedName>
</protein>
<gene>
    <name evidence="3" type="ORF">K461DRAFT_317039</name>
</gene>
<feature type="coiled-coil region" evidence="1">
    <location>
        <begin position="245"/>
        <end position="290"/>
    </location>
</feature>
<proteinExistence type="predicted"/>
<keyword evidence="1" id="KW-0175">Coiled coil</keyword>
<evidence type="ECO:0000256" key="1">
    <source>
        <dbReference type="SAM" id="Coils"/>
    </source>
</evidence>
<name>A0A9P4J8F9_9PEZI</name>
<feature type="coiled-coil region" evidence="1">
    <location>
        <begin position="446"/>
        <end position="473"/>
    </location>
</feature>
<feature type="region of interest" description="Disordered" evidence="2">
    <location>
        <begin position="1"/>
        <end position="26"/>
    </location>
</feature>
<dbReference type="Proteomes" id="UP000799439">
    <property type="component" value="Unassembled WGS sequence"/>
</dbReference>
<keyword evidence="4" id="KW-1185">Reference proteome</keyword>
<organism evidence="3 4">
    <name type="scientific">Myriangium duriaei CBS 260.36</name>
    <dbReference type="NCBI Taxonomy" id="1168546"/>
    <lineage>
        <taxon>Eukaryota</taxon>
        <taxon>Fungi</taxon>
        <taxon>Dikarya</taxon>
        <taxon>Ascomycota</taxon>
        <taxon>Pezizomycotina</taxon>
        <taxon>Dothideomycetes</taxon>
        <taxon>Dothideomycetidae</taxon>
        <taxon>Myriangiales</taxon>
        <taxon>Myriangiaceae</taxon>
        <taxon>Myriangium</taxon>
    </lineage>
</organism>
<evidence type="ECO:0000313" key="3">
    <source>
        <dbReference type="EMBL" id="KAF2156849.1"/>
    </source>
</evidence>
<reference evidence="3" key="1">
    <citation type="journal article" date="2020" name="Stud. Mycol.">
        <title>101 Dothideomycetes genomes: a test case for predicting lifestyles and emergence of pathogens.</title>
        <authorList>
            <person name="Haridas S."/>
            <person name="Albert R."/>
            <person name="Binder M."/>
            <person name="Bloem J."/>
            <person name="Labutti K."/>
            <person name="Salamov A."/>
            <person name="Andreopoulos B."/>
            <person name="Baker S."/>
            <person name="Barry K."/>
            <person name="Bills G."/>
            <person name="Bluhm B."/>
            <person name="Cannon C."/>
            <person name="Castanera R."/>
            <person name="Culley D."/>
            <person name="Daum C."/>
            <person name="Ezra D."/>
            <person name="Gonzalez J."/>
            <person name="Henrissat B."/>
            <person name="Kuo A."/>
            <person name="Liang C."/>
            <person name="Lipzen A."/>
            <person name="Lutzoni F."/>
            <person name="Magnuson J."/>
            <person name="Mondo S."/>
            <person name="Nolan M."/>
            <person name="Ohm R."/>
            <person name="Pangilinan J."/>
            <person name="Park H.-J."/>
            <person name="Ramirez L."/>
            <person name="Alfaro M."/>
            <person name="Sun H."/>
            <person name="Tritt A."/>
            <person name="Yoshinaga Y."/>
            <person name="Zwiers L.-H."/>
            <person name="Turgeon B."/>
            <person name="Goodwin S."/>
            <person name="Spatafora J."/>
            <person name="Crous P."/>
            <person name="Grigoriev I."/>
        </authorList>
    </citation>
    <scope>NUCLEOTIDE SEQUENCE</scope>
    <source>
        <strain evidence="3">CBS 260.36</strain>
    </source>
</reference>
<sequence length="506" mass="57995">MPSTAIKRAISPNDTESQTKRQNTDQPLQRLEKLAVPGGHVSQEQSEILRAIEDLLTNEHLWDRWDTTLQSRAWSYLVVLESQCRMESWTDERTRGIASILDLLYDVLYKKRTDDAAKYMVLGYTTGFRRGMQVHPTHKTAFDRQDEDGNSTHFFYSLQKRMAALVDSGLGQLQDFARSQNTEEDLESAFPAKVLVPYETLTSLRAEVSSFQQELANLASRSARDLAEVRNAQHRRNEITKLRYINIVERQITALERKESAAKEKLEKDHARLTNEVDQATRTIAGKDNQIKQMKEIFEETKRSNASELSLIKQANEALKRKVGALRKVDALAHGLQEALAQARADTTAAKLEHQEAVDQARAAADATKLAHEKAMEELAEKAEEDREGFQPQLNYWQSHVTRLGLQVEQLTKERDKAVSYQAYQGHMEEAHYRMHNARSEKLDDRSKELDERERLIEQREQAVAERELVREHDISESGNTHEADVAVEDEVDLVENAICERPYES</sequence>
<evidence type="ECO:0000313" key="4">
    <source>
        <dbReference type="Proteomes" id="UP000799439"/>
    </source>
</evidence>
<evidence type="ECO:0000256" key="2">
    <source>
        <dbReference type="SAM" id="MobiDB-lite"/>
    </source>
</evidence>
<dbReference type="AlphaFoldDB" id="A0A9P4J8F9"/>
<accession>A0A9P4J8F9</accession>